<dbReference type="EMBL" id="PEBD01000004">
    <property type="protein sequence ID" value="PHV68728.1"/>
    <property type="molecule type" value="Genomic_DNA"/>
</dbReference>
<evidence type="ECO:0000259" key="3">
    <source>
        <dbReference type="Pfam" id="PF00275"/>
    </source>
</evidence>
<comment type="caution">
    <text evidence="4">The sequence shown here is derived from an EMBL/GenBank/DDBJ whole genome shotgun (WGS) entry which is preliminary data.</text>
</comment>
<accession>A0A2G3PS90</accession>
<dbReference type="Pfam" id="PF00275">
    <property type="entry name" value="EPSP_synthase"/>
    <property type="match status" value="1"/>
</dbReference>
<keyword evidence="1" id="KW-0808">Transferase</keyword>
<dbReference type="InterPro" id="IPR013792">
    <property type="entry name" value="RNA3'P_cycl/enolpyr_Trfase_a/b"/>
</dbReference>
<reference evidence="4 5" key="1">
    <citation type="submission" date="2017-10" db="EMBL/GenBank/DDBJ databases">
        <title>The draft genome sequence of Williamsia sp. BULT 1.1 isolated from the semi-arid grassland soils from South Africa.</title>
        <authorList>
            <person name="Kabwe M.H."/>
            <person name="Govender N."/>
            <person name="Mutseka Lunga P."/>
            <person name="Vikram S."/>
            <person name="Makhalanyane T.P."/>
        </authorList>
    </citation>
    <scope>NUCLEOTIDE SEQUENCE [LARGE SCALE GENOMIC DNA]</scope>
    <source>
        <strain evidence="4 5">BULT 1.1</strain>
    </source>
</reference>
<dbReference type="InterPro" id="IPR001986">
    <property type="entry name" value="Enolpyruvate_Tfrase_dom"/>
</dbReference>
<name>A0A2G3PS90_WILMA</name>
<feature type="domain" description="Enolpyruvate transferase" evidence="3">
    <location>
        <begin position="52"/>
        <end position="213"/>
    </location>
</feature>
<dbReference type="Proteomes" id="UP000225108">
    <property type="component" value="Unassembled WGS sequence"/>
</dbReference>
<evidence type="ECO:0000313" key="4">
    <source>
        <dbReference type="EMBL" id="PHV68728.1"/>
    </source>
</evidence>
<dbReference type="SUPFAM" id="SSF55205">
    <property type="entry name" value="EPT/RTPC-like"/>
    <property type="match status" value="1"/>
</dbReference>
<dbReference type="InterPro" id="IPR036968">
    <property type="entry name" value="Enolpyruvate_Tfrase_sf"/>
</dbReference>
<protein>
    <recommendedName>
        <fullName evidence="3">Enolpyruvate transferase domain-containing protein</fullName>
    </recommendedName>
</protein>
<organism evidence="4 5">
    <name type="scientific">Williamsia marianensis</name>
    <dbReference type="NCBI Taxonomy" id="85044"/>
    <lineage>
        <taxon>Bacteria</taxon>
        <taxon>Bacillati</taxon>
        <taxon>Actinomycetota</taxon>
        <taxon>Actinomycetes</taxon>
        <taxon>Mycobacteriales</taxon>
        <taxon>Nocardiaceae</taxon>
        <taxon>Williamsia</taxon>
    </lineage>
</organism>
<evidence type="ECO:0000256" key="1">
    <source>
        <dbReference type="ARBA" id="ARBA00022679"/>
    </source>
</evidence>
<dbReference type="GO" id="GO:0016765">
    <property type="term" value="F:transferase activity, transferring alkyl or aryl (other than methyl) groups"/>
    <property type="evidence" value="ECO:0007669"/>
    <property type="project" value="InterPro"/>
</dbReference>
<proteinExistence type="predicted"/>
<gene>
    <name evidence="4" type="ORF">CSW57_06040</name>
</gene>
<feature type="region of interest" description="Disordered" evidence="2">
    <location>
        <begin position="1"/>
        <end position="22"/>
    </location>
</feature>
<evidence type="ECO:0000256" key="2">
    <source>
        <dbReference type="SAM" id="MobiDB-lite"/>
    </source>
</evidence>
<evidence type="ECO:0000313" key="5">
    <source>
        <dbReference type="Proteomes" id="UP000225108"/>
    </source>
</evidence>
<sequence>MGSPRHRQGELPLPGGGDEAVSERRTAWLTPSTSSPVRARVVAPEGPLGRVDPAVAAGFAAAGLISGGTVLIRDWPRERGPGDAICDVFAEMDGYVVTSDAGLTVTSRSTSGVLGPVDAAVHDVADLVPLIAVLATRTTGVSRLRGVTEGDVTGVIDNVRRLGGVAAVVDEELIIEPRPLAAGVWDADDSAPSAIAGAVLGLVTPGVQVAGWNVAEDMYRGLTSEWLRMISADEYLVPGSAKLPHEYMC</sequence>
<dbReference type="Gene3D" id="3.65.10.10">
    <property type="entry name" value="Enolpyruvate transferase domain"/>
    <property type="match status" value="1"/>
</dbReference>
<dbReference type="AlphaFoldDB" id="A0A2G3PS90"/>